<dbReference type="Proteomes" id="UP000028488">
    <property type="component" value="Chromosome"/>
</dbReference>
<dbReference type="PRINTS" id="PR00080">
    <property type="entry name" value="SDRFAMILY"/>
</dbReference>
<evidence type="ECO:0000313" key="6">
    <source>
        <dbReference type="EMBL" id="AII04175.1"/>
    </source>
</evidence>
<dbReference type="GO" id="GO:0016491">
    <property type="term" value="F:oxidoreductase activity"/>
    <property type="evidence" value="ECO:0007669"/>
    <property type="project" value="UniProtKB-KW"/>
</dbReference>
<reference evidence="6 7" key="1">
    <citation type="submission" date="2014-07" db="EMBL/GenBank/DDBJ databases">
        <title>Genome Sequence of Rhodococcus opacus Strain R7, a Biodegrader of Mono- and Polycyclic Aromatic Hydrocarbons.</title>
        <authorList>
            <person name="Di Gennaro P."/>
            <person name="Zampolli J."/>
            <person name="Presti I."/>
            <person name="Cappelletti M."/>
            <person name="D'Ursi P."/>
            <person name="Orro A."/>
            <person name="Mezzelani A."/>
            <person name="Milanesi L."/>
        </authorList>
    </citation>
    <scope>NUCLEOTIDE SEQUENCE [LARGE SCALE GENOMIC DNA]</scope>
    <source>
        <strain evidence="6 7">R7</strain>
    </source>
</reference>
<sequence>MMATYRTRSTVARTLRDLGLPLPGRGAEYNVAGKVVLITGGGDGIGLASARALHARGATVALIDVNQSALTAAEFALGRRRVLTVVADVRDRLGMDAAVHGVIERYGRIDVVVANAGVTPPPSTLRQIDPAGFDRVIDINLTGVFNTVHPAIDEVITRRGHIVVVSSAAAFAPGLGGASYMISKAAVEQLGRALRLELAGYGASAGVAYFGMVDTQLARATLDDDEIGRRLDARLPRSLRRRISPEEAATVIADAVARRAGRTLAPAAWQPWALGRGLVNVLADGYLAADAECHQLIRELEERSITTHPSGSAAASSEPRSTP</sequence>
<dbReference type="RefSeq" id="WP_128638816.1">
    <property type="nucleotide sequence ID" value="NZ_CP008947.1"/>
</dbReference>
<accession>A0A076ECZ8</accession>
<dbReference type="PANTHER" id="PTHR43391:SF94">
    <property type="entry name" value="OXIDOREDUCTASE-RELATED"/>
    <property type="match status" value="1"/>
</dbReference>
<feature type="domain" description="Ketoreductase" evidence="5">
    <location>
        <begin position="34"/>
        <end position="216"/>
    </location>
</feature>
<dbReference type="EMBL" id="CP008947">
    <property type="protein sequence ID" value="AII04175.1"/>
    <property type="molecule type" value="Genomic_DNA"/>
</dbReference>
<name>A0A076ECZ8_RHOOP</name>
<evidence type="ECO:0000259" key="5">
    <source>
        <dbReference type="SMART" id="SM00822"/>
    </source>
</evidence>
<feature type="region of interest" description="Disordered" evidence="4">
    <location>
        <begin position="302"/>
        <end position="323"/>
    </location>
</feature>
<dbReference type="InterPro" id="IPR036291">
    <property type="entry name" value="NAD(P)-bd_dom_sf"/>
</dbReference>
<organism evidence="6 7">
    <name type="scientific">Rhodococcus opacus</name>
    <name type="common">Nocardia opaca</name>
    <dbReference type="NCBI Taxonomy" id="37919"/>
    <lineage>
        <taxon>Bacteria</taxon>
        <taxon>Bacillati</taxon>
        <taxon>Actinomycetota</taxon>
        <taxon>Actinomycetes</taxon>
        <taxon>Mycobacteriales</taxon>
        <taxon>Nocardiaceae</taxon>
        <taxon>Rhodococcus</taxon>
    </lineage>
</organism>
<dbReference type="Gene3D" id="3.40.50.720">
    <property type="entry name" value="NAD(P)-binding Rossmann-like Domain"/>
    <property type="match status" value="1"/>
</dbReference>
<dbReference type="SMART" id="SM00822">
    <property type="entry name" value="PKS_KR"/>
    <property type="match status" value="1"/>
</dbReference>
<evidence type="ECO:0000256" key="2">
    <source>
        <dbReference type="ARBA" id="ARBA00023002"/>
    </source>
</evidence>
<evidence type="ECO:0000256" key="4">
    <source>
        <dbReference type="SAM" id="MobiDB-lite"/>
    </source>
</evidence>
<keyword evidence="2" id="KW-0560">Oxidoreductase</keyword>
<comment type="similarity">
    <text evidence="1 3">Belongs to the short-chain dehydrogenases/reductases (SDR) family.</text>
</comment>
<evidence type="ECO:0000313" key="7">
    <source>
        <dbReference type="Proteomes" id="UP000028488"/>
    </source>
</evidence>
<feature type="compositionally biased region" description="Polar residues" evidence="4">
    <location>
        <begin position="306"/>
        <end position="323"/>
    </location>
</feature>
<dbReference type="Pfam" id="PF00106">
    <property type="entry name" value="adh_short"/>
    <property type="match status" value="1"/>
</dbReference>
<dbReference type="NCBIfam" id="NF004526">
    <property type="entry name" value="PRK05872.1"/>
    <property type="match status" value="1"/>
</dbReference>
<dbReference type="PANTHER" id="PTHR43391">
    <property type="entry name" value="RETINOL DEHYDROGENASE-RELATED"/>
    <property type="match status" value="1"/>
</dbReference>
<evidence type="ECO:0000256" key="1">
    <source>
        <dbReference type="ARBA" id="ARBA00006484"/>
    </source>
</evidence>
<dbReference type="eggNOG" id="COG4221">
    <property type="taxonomic scope" value="Bacteria"/>
</dbReference>
<dbReference type="InterPro" id="IPR002347">
    <property type="entry name" value="SDR_fam"/>
</dbReference>
<proteinExistence type="inferred from homology"/>
<dbReference type="InterPro" id="IPR057326">
    <property type="entry name" value="KR_dom"/>
</dbReference>
<dbReference type="PRINTS" id="PR00081">
    <property type="entry name" value="GDHRDH"/>
</dbReference>
<gene>
    <name evidence="6" type="ORF">EP51_06040</name>
</gene>
<dbReference type="SUPFAM" id="SSF51735">
    <property type="entry name" value="NAD(P)-binding Rossmann-fold domains"/>
    <property type="match status" value="1"/>
</dbReference>
<dbReference type="AlphaFoldDB" id="A0A076ECZ8"/>
<protein>
    <submittedName>
        <fullName evidence="6">Short-chain dehydrogenase</fullName>
    </submittedName>
</protein>
<dbReference type="CDD" id="cd05233">
    <property type="entry name" value="SDR_c"/>
    <property type="match status" value="1"/>
</dbReference>
<evidence type="ECO:0000256" key="3">
    <source>
        <dbReference type="RuleBase" id="RU000363"/>
    </source>
</evidence>